<protein>
    <recommendedName>
        <fullName evidence="3">Transposase</fullName>
    </recommendedName>
</protein>
<keyword evidence="2" id="KW-1185">Reference proteome</keyword>
<evidence type="ECO:0000313" key="1">
    <source>
        <dbReference type="EMBL" id="KAK7846301.1"/>
    </source>
</evidence>
<accession>A0AAW0L639</accession>
<organism evidence="1 2">
    <name type="scientific">Quercus suber</name>
    <name type="common">Cork oak</name>
    <dbReference type="NCBI Taxonomy" id="58331"/>
    <lineage>
        <taxon>Eukaryota</taxon>
        <taxon>Viridiplantae</taxon>
        <taxon>Streptophyta</taxon>
        <taxon>Embryophyta</taxon>
        <taxon>Tracheophyta</taxon>
        <taxon>Spermatophyta</taxon>
        <taxon>Magnoliopsida</taxon>
        <taxon>eudicotyledons</taxon>
        <taxon>Gunneridae</taxon>
        <taxon>Pentapetalae</taxon>
        <taxon>rosids</taxon>
        <taxon>fabids</taxon>
        <taxon>Fagales</taxon>
        <taxon>Fagaceae</taxon>
        <taxon>Quercus</taxon>
    </lineage>
</organism>
<name>A0AAW0L639_QUESU</name>
<proteinExistence type="predicted"/>
<evidence type="ECO:0000313" key="2">
    <source>
        <dbReference type="Proteomes" id="UP000237347"/>
    </source>
</evidence>
<gene>
    <name evidence="1" type="ORF">CFP56_008094</name>
</gene>
<comment type="caution">
    <text evidence="1">The sequence shown here is derived from an EMBL/GenBank/DDBJ whole genome shotgun (WGS) entry which is preliminary data.</text>
</comment>
<reference evidence="1 2" key="1">
    <citation type="journal article" date="2018" name="Sci. Data">
        <title>The draft genome sequence of cork oak.</title>
        <authorList>
            <person name="Ramos A.M."/>
            <person name="Usie A."/>
            <person name="Barbosa P."/>
            <person name="Barros P.M."/>
            <person name="Capote T."/>
            <person name="Chaves I."/>
            <person name="Simoes F."/>
            <person name="Abreu I."/>
            <person name="Carrasquinho I."/>
            <person name="Faro C."/>
            <person name="Guimaraes J.B."/>
            <person name="Mendonca D."/>
            <person name="Nobrega F."/>
            <person name="Rodrigues L."/>
            <person name="Saibo N.J.M."/>
            <person name="Varela M.C."/>
            <person name="Egas C."/>
            <person name="Matos J."/>
            <person name="Miguel C.M."/>
            <person name="Oliveira M.M."/>
            <person name="Ricardo C.P."/>
            <person name="Goncalves S."/>
        </authorList>
    </citation>
    <scope>NUCLEOTIDE SEQUENCE [LARGE SCALE GENOMIC DNA]</scope>
    <source>
        <strain evidence="2">cv. HL8</strain>
    </source>
</reference>
<dbReference type="EMBL" id="PKMF04000157">
    <property type="protein sequence ID" value="KAK7846301.1"/>
    <property type="molecule type" value="Genomic_DNA"/>
</dbReference>
<dbReference type="AlphaFoldDB" id="A0AAW0L639"/>
<dbReference type="Proteomes" id="UP000237347">
    <property type="component" value="Unassembled WGS sequence"/>
</dbReference>
<sequence>MLCFKSTKMTHMTGYSGLIERAMAQNISGYWMMMGLLHQGKLLAHKISI</sequence>
<evidence type="ECO:0008006" key="3">
    <source>
        <dbReference type="Google" id="ProtNLM"/>
    </source>
</evidence>